<dbReference type="AlphaFoldDB" id="A0A6M3XLC1"/>
<evidence type="ECO:0000313" key="1">
    <source>
        <dbReference type="EMBL" id="QJA80140.1"/>
    </source>
</evidence>
<proteinExistence type="predicted"/>
<gene>
    <name evidence="1" type="ORF">MM415A00773_0015</name>
    <name evidence="2" type="ORF">TM448B01359_0015</name>
</gene>
<sequence length="243" mass="27072">MSFNTVGGVDIADAVRLNIADTDSDDYEFSDSDFNTWLTHIVRKYSNYRPYVKETTIDHVADQDIYSLPSDFITMLECQYRLDFDTNAYAPIEDITLAGYSTYDFAALDLIRRQLRGAYDAIGRGHWEVITQRVSYAGGKFLIIYPAPSASTGDFTIRYGCVHPLASSDYFTIPAEHSVYFVDLLVAVALRRRAFKFLKNPMDYDAGQTRVRRGQGASGLLRIADGLEGVVWGALGSPVVAVG</sequence>
<dbReference type="InterPro" id="IPR056209">
    <property type="entry name" value="SU10_adaptor"/>
</dbReference>
<name>A0A6M3XLC1_9ZZZZ</name>
<protein>
    <submittedName>
        <fullName evidence="2">Uncharacterized protein</fullName>
    </submittedName>
</protein>
<evidence type="ECO:0000313" key="2">
    <source>
        <dbReference type="EMBL" id="QJH98641.1"/>
    </source>
</evidence>
<dbReference type="EMBL" id="MT142408">
    <property type="protein sequence ID" value="QJA80140.1"/>
    <property type="molecule type" value="Genomic_DNA"/>
</dbReference>
<dbReference type="Pfam" id="PF24175">
    <property type="entry name" value="SU10_adaptor"/>
    <property type="match status" value="1"/>
</dbReference>
<dbReference type="EMBL" id="MT144744">
    <property type="protein sequence ID" value="QJH98641.1"/>
    <property type="molecule type" value="Genomic_DNA"/>
</dbReference>
<accession>A0A6M3XLC1</accession>
<organism evidence="2">
    <name type="scientific">viral metagenome</name>
    <dbReference type="NCBI Taxonomy" id="1070528"/>
    <lineage>
        <taxon>unclassified sequences</taxon>
        <taxon>metagenomes</taxon>
        <taxon>organismal metagenomes</taxon>
    </lineage>
</organism>
<reference evidence="2" key="1">
    <citation type="submission" date="2020-03" db="EMBL/GenBank/DDBJ databases">
        <title>The deep terrestrial virosphere.</title>
        <authorList>
            <person name="Holmfeldt K."/>
            <person name="Nilsson E."/>
            <person name="Simone D."/>
            <person name="Lopez-Fernandez M."/>
            <person name="Wu X."/>
            <person name="de Brujin I."/>
            <person name="Lundin D."/>
            <person name="Andersson A."/>
            <person name="Bertilsson S."/>
            <person name="Dopson M."/>
        </authorList>
    </citation>
    <scope>NUCLEOTIDE SEQUENCE</scope>
    <source>
        <strain evidence="1">MM415A00773</strain>
        <strain evidence="2">TM448B01359</strain>
    </source>
</reference>